<dbReference type="Gene3D" id="1.25.40.10">
    <property type="entry name" value="Tetratricopeptide repeat domain"/>
    <property type="match status" value="1"/>
</dbReference>
<accession>A0ABQ3HZE4</accession>
<dbReference type="Pfam" id="PF00691">
    <property type="entry name" value="OmpA"/>
    <property type="match status" value="1"/>
</dbReference>
<feature type="chain" id="PRO_5046931844" evidence="5">
    <location>
        <begin position="26"/>
        <end position="648"/>
    </location>
</feature>
<comment type="caution">
    <text evidence="7">The sequence shown here is derived from an EMBL/GenBank/DDBJ whole genome shotgun (WGS) entry which is preliminary data.</text>
</comment>
<evidence type="ECO:0000256" key="4">
    <source>
        <dbReference type="PROSITE-ProRule" id="PRU00473"/>
    </source>
</evidence>
<keyword evidence="5" id="KW-0732">Signal</keyword>
<evidence type="ECO:0000259" key="6">
    <source>
        <dbReference type="PROSITE" id="PS51123"/>
    </source>
</evidence>
<dbReference type="PROSITE" id="PS51123">
    <property type="entry name" value="OMPA_2"/>
    <property type="match status" value="1"/>
</dbReference>
<evidence type="ECO:0000256" key="1">
    <source>
        <dbReference type="ARBA" id="ARBA00004442"/>
    </source>
</evidence>
<feature type="domain" description="OmpA-like" evidence="6">
    <location>
        <begin position="527"/>
        <end position="648"/>
    </location>
</feature>
<feature type="signal peptide" evidence="5">
    <location>
        <begin position="1"/>
        <end position="25"/>
    </location>
</feature>
<evidence type="ECO:0000256" key="3">
    <source>
        <dbReference type="ARBA" id="ARBA00023237"/>
    </source>
</evidence>
<evidence type="ECO:0000313" key="7">
    <source>
        <dbReference type="EMBL" id="GHE49086.1"/>
    </source>
</evidence>
<keyword evidence="2 4" id="KW-0472">Membrane</keyword>
<evidence type="ECO:0000313" key="8">
    <source>
        <dbReference type="Proteomes" id="UP000620550"/>
    </source>
</evidence>
<comment type="subcellular location">
    <subcellularLocation>
        <location evidence="1">Cell outer membrane</location>
    </subcellularLocation>
</comment>
<dbReference type="PANTHER" id="PTHR30329">
    <property type="entry name" value="STATOR ELEMENT OF FLAGELLAR MOTOR COMPLEX"/>
    <property type="match status" value="1"/>
</dbReference>
<evidence type="ECO:0000256" key="5">
    <source>
        <dbReference type="SAM" id="SignalP"/>
    </source>
</evidence>
<reference evidence="8" key="1">
    <citation type="journal article" date="2019" name="Int. J. Syst. Evol. Microbiol.">
        <title>The Global Catalogue of Microorganisms (GCM) 10K type strain sequencing project: providing services to taxonomists for standard genome sequencing and annotation.</title>
        <authorList>
            <consortium name="The Broad Institute Genomics Platform"/>
            <consortium name="The Broad Institute Genome Sequencing Center for Infectious Disease"/>
            <person name="Wu L."/>
            <person name="Ma J."/>
        </authorList>
    </citation>
    <scope>NUCLEOTIDE SEQUENCE [LARGE SCALE GENOMIC DNA]</scope>
    <source>
        <strain evidence="8">CGMCC 1.12966</strain>
    </source>
</reference>
<dbReference type="SUPFAM" id="SSF103088">
    <property type="entry name" value="OmpA-like"/>
    <property type="match status" value="1"/>
</dbReference>
<keyword evidence="3" id="KW-0998">Cell outer membrane</keyword>
<organism evidence="7 8">
    <name type="scientific">Sphingobacterium griseoflavum</name>
    <dbReference type="NCBI Taxonomy" id="1474952"/>
    <lineage>
        <taxon>Bacteria</taxon>
        <taxon>Pseudomonadati</taxon>
        <taxon>Bacteroidota</taxon>
        <taxon>Sphingobacteriia</taxon>
        <taxon>Sphingobacteriales</taxon>
        <taxon>Sphingobacteriaceae</taxon>
        <taxon>Sphingobacterium</taxon>
    </lineage>
</organism>
<dbReference type="InterPro" id="IPR006664">
    <property type="entry name" value="OMP_bac"/>
</dbReference>
<gene>
    <name evidence="7" type="ORF">GCM10017764_35120</name>
</gene>
<name>A0ABQ3HZE4_9SPHI</name>
<dbReference type="Gene3D" id="3.30.1330.60">
    <property type="entry name" value="OmpA-like domain"/>
    <property type="match status" value="1"/>
</dbReference>
<dbReference type="InterPro" id="IPR006665">
    <property type="entry name" value="OmpA-like"/>
</dbReference>
<dbReference type="SUPFAM" id="SSF82171">
    <property type="entry name" value="DPP6 N-terminal domain-like"/>
    <property type="match status" value="1"/>
</dbReference>
<dbReference type="InterPro" id="IPR050330">
    <property type="entry name" value="Bact_OuterMem_StrucFunc"/>
</dbReference>
<dbReference type="InterPro" id="IPR011990">
    <property type="entry name" value="TPR-like_helical_dom_sf"/>
</dbReference>
<dbReference type="SUPFAM" id="SSF49478">
    <property type="entry name" value="Cna protein B-type domain"/>
    <property type="match status" value="1"/>
</dbReference>
<dbReference type="PRINTS" id="PR01021">
    <property type="entry name" value="OMPADOMAIN"/>
</dbReference>
<proteinExistence type="predicted"/>
<keyword evidence="8" id="KW-1185">Reference proteome</keyword>
<dbReference type="InterPro" id="IPR036737">
    <property type="entry name" value="OmpA-like_sf"/>
</dbReference>
<protein>
    <submittedName>
        <fullName evidence="7">Cell envelope biogenesis protein OmpA</fullName>
    </submittedName>
</protein>
<evidence type="ECO:0000256" key="2">
    <source>
        <dbReference type="ARBA" id="ARBA00023136"/>
    </source>
</evidence>
<dbReference type="CDD" id="cd07185">
    <property type="entry name" value="OmpA_C-like"/>
    <property type="match status" value="1"/>
</dbReference>
<dbReference type="EMBL" id="BNAF01000019">
    <property type="protein sequence ID" value="GHE49086.1"/>
    <property type="molecule type" value="Genomic_DNA"/>
</dbReference>
<dbReference type="RefSeq" id="WP_229826641.1">
    <property type="nucleotide sequence ID" value="NZ_BNAF01000019.1"/>
</dbReference>
<dbReference type="PANTHER" id="PTHR30329:SF21">
    <property type="entry name" value="LIPOPROTEIN YIAD-RELATED"/>
    <property type="match status" value="1"/>
</dbReference>
<dbReference type="Proteomes" id="UP000620550">
    <property type="component" value="Unassembled WGS sequence"/>
</dbReference>
<dbReference type="SUPFAM" id="SSF48452">
    <property type="entry name" value="TPR-like"/>
    <property type="match status" value="1"/>
</dbReference>
<sequence>MMKIVIRYITLFLSISVIHTCALMAQEQPSVRQRADGYFLRMEYAKAAPLYEKLVDTKKPRVVDVERIGMSYLYLNAYDLAENWLARAASMEGHSKETELSYAEALKHNGKYAEAKSVLKGHAESYGISDVLTREIAGCDSAVVWMASPLPYDLRNEREINTDLSEFGAVPTSNGAIYTAEPKITSVAKSGMTGQPYLKVFSASRDNASLTLPNIMPYSYNDAAYHVGPVAVNKNEDMLFVTRTYPGDAVQRIKQDGKRFLKHNLELKIYKNRGNSWEEEEFPYNDTEAYSLGHAALSDDEQVLYFASNMPGGYGGTDIWYVELQNDGAWGTPQNAGSLINSAGDELFPAIYGSKMYYASDGFPGMGGLDVYVVEGEKSNFRNRRNLRYPLNSAADDFAYVVMADDDDAFYGYLSSNRKDGMGGDDIYSFYFEKPKINLTLKGFVYDKATNLTLSDTRVSLIGEDGSVVSRTSSNADGSFNFELGVGKAYTLTGEKNGYMGDPTVIAATRPNADTIIRADVYLSAMKQRGDKFVLENLYYDFDKSHIRPDAALILDKLVSAMRDNPTMKVELSSHTDSRGSDKYNMLLSDKRAKSAVDYVVSRGIERSRIMAKGYGESRLINKCSNGVKCTPAEHQANRRTEVEVLEY</sequence>
<dbReference type="Gene3D" id="2.60.40.1120">
    <property type="entry name" value="Carboxypeptidase-like, regulatory domain"/>
    <property type="match status" value="1"/>
</dbReference>